<dbReference type="InterPro" id="IPR057023">
    <property type="entry name" value="PTP-SAK"/>
</dbReference>
<dbReference type="GO" id="GO:0016791">
    <property type="term" value="F:phosphatase activity"/>
    <property type="evidence" value="ECO:0007669"/>
    <property type="project" value="UniProtKB-ARBA"/>
</dbReference>
<evidence type="ECO:0000313" key="3">
    <source>
        <dbReference type="EMBL" id="RSN68720.1"/>
    </source>
</evidence>
<dbReference type="InterPro" id="IPR003595">
    <property type="entry name" value="Tyr_Pase_cat"/>
</dbReference>
<organism evidence="3 4">
    <name type="scientific">Candidatus Korarchaeum cryptofilum</name>
    <dbReference type="NCBI Taxonomy" id="498846"/>
    <lineage>
        <taxon>Archaea</taxon>
        <taxon>Thermoproteota</taxon>
        <taxon>Candidatus Korarchaeia</taxon>
        <taxon>Candidatus Korarchaeales</taxon>
        <taxon>Candidatus Korarchaeaceae</taxon>
        <taxon>Candidatus Korarchaeum</taxon>
    </lineage>
</organism>
<evidence type="ECO:0000256" key="1">
    <source>
        <dbReference type="ARBA" id="ARBA00022801"/>
    </source>
</evidence>
<dbReference type="PROSITE" id="PS50056">
    <property type="entry name" value="TYR_PHOSPHATASE_2"/>
    <property type="match status" value="1"/>
</dbReference>
<dbReference type="SMART" id="SM00195">
    <property type="entry name" value="DSPc"/>
    <property type="match status" value="1"/>
</dbReference>
<dbReference type="InterPro" id="IPR029021">
    <property type="entry name" value="Prot-tyrosine_phosphatase-like"/>
</dbReference>
<dbReference type="Pfam" id="PF22784">
    <property type="entry name" value="PTP-SAK"/>
    <property type="match status" value="1"/>
</dbReference>
<evidence type="ECO:0000259" key="2">
    <source>
        <dbReference type="PROSITE" id="PS50056"/>
    </source>
</evidence>
<feature type="domain" description="Tyrosine specific protein phosphatases" evidence="2">
    <location>
        <begin position="61"/>
        <end position="128"/>
    </location>
</feature>
<dbReference type="SMART" id="SM00404">
    <property type="entry name" value="PTPc_motif"/>
    <property type="match status" value="1"/>
</dbReference>
<keyword evidence="1" id="KW-0378">Hydrolase</keyword>
<reference evidence="3 4" key="1">
    <citation type="submission" date="2018-10" db="EMBL/GenBank/DDBJ databases">
        <title>Co-occurring genomic capacity for anaerobic methane metabolism and dissimilatory sulfite reduction discovered in the Korarchaeota.</title>
        <authorList>
            <person name="Mckay L.J."/>
            <person name="Dlakic M."/>
            <person name="Fields M.W."/>
            <person name="Delmont T.O."/>
            <person name="Eren A.M."/>
            <person name="Jay Z.J."/>
            <person name="Klingelsmith K.B."/>
            <person name="Rusch D.B."/>
            <person name="Inskeep W.P."/>
        </authorList>
    </citation>
    <scope>NUCLEOTIDE SEQUENCE [LARGE SCALE GENOMIC DNA]</scope>
    <source>
        <strain evidence="3 4">WS</strain>
    </source>
</reference>
<protein>
    <submittedName>
        <fullName evidence="3">Phosphatase</fullName>
    </submittedName>
</protein>
<dbReference type="InterPro" id="IPR020422">
    <property type="entry name" value="TYR_PHOSPHATASE_DUAL_dom"/>
</dbReference>
<dbReference type="InterPro" id="IPR050561">
    <property type="entry name" value="PTP"/>
</dbReference>
<dbReference type="FunFam" id="3.90.190.10:FF:000157">
    <property type="entry name" value="Protein-tyrosine phosphatase"/>
    <property type="match status" value="1"/>
</dbReference>
<proteinExistence type="predicted"/>
<sequence>MKREDIKAIKSMGIKAIVCLATEREIYPFWGGILTYEANVVSEGMEFYFLPIEPKGAPDIRELIDLLTWISSRATKGRPVAIHCFAGVGRAGTVAAAYLIFKGMTPKAAIDQVRRVRPGAIESSEQEEVLFQLGSVINLVLKKEIPLKLILEPIETKKPRLKIFRLRR</sequence>
<gene>
    <name evidence="3" type="ORF">D9Q81_05215</name>
</gene>
<name>A0A429G4H6_9CREN</name>
<evidence type="ECO:0000313" key="4">
    <source>
        <dbReference type="Proteomes" id="UP000278149"/>
    </source>
</evidence>
<accession>A0A429G4H6</accession>
<dbReference type="EMBL" id="RCOR01000025">
    <property type="protein sequence ID" value="RSN68720.1"/>
    <property type="molecule type" value="Genomic_DNA"/>
</dbReference>
<dbReference type="InterPro" id="IPR000387">
    <property type="entry name" value="Tyr_Pase_dom"/>
</dbReference>
<dbReference type="Gene3D" id="3.90.190.10">
    <property type="entry name" value="Protein tyrosine phosphatase superfamily"/>
    <property type="match status" value="1"/>
</dbReference>
<dbReference type="PANTHER" id="PTHR23339">
    <property type="entry name" value="TYROSINE SPECIFIC PROTEIN PHOSPHATASE AND DUAL SPECIFICITY PROTEIN PHOSPHATASE"/>
    <property type="match status" value="1"/>
</dbReference>
<dbReference type="Proteomes" id="UP000278149">
    <property type="component" value="Unassembled WGS sequence"/>
</dbReference>
<dbReference type="SUPFAM" id="SSF52799">
    <property type="entry name" value="(Phosphotyrosine protein) phosphatases II"/>
    <property type="match status" value="1"/>
</dbReference>
<comment type="caution">
    <text evidence="3">The sequence shown here is derived from an EMBL/GenBank/DDBJ whole genome shotgun (WGS) entry which is preliminary data.</text>
</comment>
<dbReference type="AlphaFoldDB" id="A0A429G4H6"/>